<feature type="compositionally biased region" description="Acidic residues" evidence="2">
    <location>
        <begin position="761"/>
        <end position="790"/>
    </location>
</feature>
<protein>
    <submittedName>
        <fullName evidence="3">Uncharacterized protein</fullName>
    </submittedName>
</protein>
<dbReference type="AlphaFoldDB" id="A0AAX4JF16"/>
<dbReference type="Proteomes" id="UP001334084">
    <property type="component" value="Chromosome 8"/>
</dbReference>
<sequence length="996" mass="116584">MRFSSIFIFRFCICLTPDEIIMHFLNNYKNIYTCIDSINIFKVSDYDFLIYNFNDKLDLFSSKLNSKVRKFFIFKGPVNTCKIFVENILEQHKDKVIDNNKVIYYNKVIDDHKVKYDNKAKYDNKVIYYNKVIDNKVKYDHKVKYDNKVIDDNKILPDNILLQYLIDKILSNSIIYKNIEMYNEELKDFTYYMLISEYIAMRKYLEKDDVRLKEHVNIIENEKTLYVLDGISREKTKKKADNGNLETRYKKFKELLMTPDESSINKQNDKKLESTECARIQYLKYYQSQYTFPEYMNTIHKHCRNCKCSPPLNTRRIYGKIIHLNIFDQEKDAILERLEEYRLKNKIIENKSSTRDLNIENTRKRVSDVVPVRSTIYETLEGMFNNKPDEKEVLSRNSRSSGFYGSDEITTQNISNIIHEKDENNKKSRKENKQLSGFEDQPKEEVQISEKQSPLILETDCIVPNNKFEDVHIFEDPLILETDSIVKINKFKDVQILETDCLVQRGKFGDPQILEADSIVKINKFEDFEDSDELYNSPIRGFNKEIDFLKKDFDNLEPKNKNRISKDNNLPEDTNLLLKDNDLSNSDKDIIFLKETQDIFEKDCFLKNTSFLPSEFSSTQKIPKIPTKIPSDSGYDGSEMTNSLPSDKSDATHFSKSSTLTSDISNENFDKLNIKLADIMSGTSSGSVEATNLETNNLQDDERYEYSKMVQEKINPHLRTEISRLLKTSSEEEEFSEEEFSEEEFSEESSESKEKYSQESSEGEEESSENIEEFSEESSENIEEFSEEESSESKEKYSQESSESKEESSSYMTEDNSSNNTAEVISPGTIIKNKEIDIEEDIRKNEKPIKIEPDEIIDSEMTKSNEDILLYENILINKNEDKNKDIIDKNLDILDKNKDIIDKNADILDKNKDILDKNKDIIDKNKNEDLVSSSKNSAPDMTNMKKRKEVYNSTENVISKSNKGYVFGERINALSKPKDHNNIKKKVLEKMKREKK</sequence>
<feature type="region of interest" description="Disordered" evidence="2">
    <location>
        <begin position="622"/>
        <end position="659"/>
    </location>
</feature>
<dbReference type="RefSeq" id="XP_065330516.1">
    <property type="nucleotide sequence ID" value="XM_065474444.1"/>
</dbReference>
<feature type="compositionally biased region" description="Acidic residues" evidence="2">
    <location>
        <begin position="731"/>
        <end position="749"/>
    </location>
</feature>
<organism evidence="3 4">
    <name type="scientific">Vairimorpha necatrix</name>
    <dbReference type="NCBI Taxonomy" id="6039"/>
    <lineage>
        <taxon>Eukaryota</taxon>
        <taxon>Fungi</taxon>
        <taxon>Fungi incertae sedis</taxon>
        <taxon>Microsporidia</taxon>
        <taxon>Nosematidae</taxon>
        <taxon>Vairimorpha</taxon>
    </lineage>
</organism>
<feature type="coiled-coil region" evidence="1">
    <location>
        <begin position="324"/>
        <end position="351"/>
    </location>
</feature>
<evidence type="ECO:0000256" key="1">
    <source>
        <dbReference type="SAM" id="Coils"/>
    </source>
</evidence>
<keyword evidence="4" id="KW-1185">Reference proteome</keyword>
<evidence type="ECO:0000313" key="3">
    <source>
        <dbReference type="EMBL" id="WUR04371.1"/>
    </source>
</evidence>
<evidence type="ECO:0000256" key="2">
    <source>
        <dbReference type="SAM" id="MobiDB-lite"/>
    </source>
</evidence>
<feature type="compositionally biased region" description="Basic and acidic residues" evidence="2">
    <location>
        <begin position="832"/>
        <end position="843"/>
    </location>
</feature>
<dbReference type="EMBL" id="CP142733">
    <property type="protein sequence ID" value="WUR04371.1"/>
    <property type="molecule type" value="Genomic_DNA"/>
</dbReference>
<feature type="compositionally biased region" description="Polar residues" evidence="2">
    <location>
        <begin position="811"/>
        <end position="823"/>
    </location>
</feature>
<name>A0AAX4JF16_9MICR</name>
<accession>A0AAX4JF16</accession>
<reference evidence="3" key="1">
    <citation type="journal article" date="2024" name="BMC Genomics">
        <title>Functional annotation of a divergent genome using sequence and structure-based similarity.</title>
        <authorList>
            <person name="Svedberg D."/>
            <person name="Winiger R.R."/>
            <person name="Berg A."/>
            <person name="Sharma H."/>
            <person name="Tellgren-Roth C."/>
            <person name="Debrunner-Vossbrinck B.A."/>
            <person name="Vossbrinck C.R."/>
            <person name="Barandun J."/>
        </authorList>
    </citation>
    <scope>NUCLEOTIDE SEQUENCE</scope>
    <source>
        <strain evidence="3">Illinois isolate</strain>
    </source>
</reference>
<proteinExistence type="predicted"/>
<feature type="region of interest" description="Disordered" evidence="2">
    <location>
        <begin position="728"/>
        <end position="843"/>
    </location>
</feature>
<feature type="compositionally biased region" description="Basic and acidic residues" evidence="2">
    <location>
        <begin position="791"/>
        <end position="808"/>
    </location>
</feature>
<dbReference type="KEGG" id="vnx:VNE69_08126"/>
<keyword evidence="1" id="KW-0175">Coiled coil</keyword>
<dbReference type="GeneID" id="90542202"/>
<evidence type="ECO:0000313" key="4">
    <source>
        <dbReference type="Proteomes" id="UP001334084"/>
    </source>
</evidence>
<gene>
    <name evidence="3" type="ORF">VNE69_08126</name>
</gene>
<feature type="region of interest" description="Disordered" evidence="2">
    <location>
        <begin position="414"/>
        <end position="450"/>
    </location>
</feature>